<dbReference type="Pfam" id="PF00196">
    <property type="entry name" value="GerE"/>
    <property type="match status" value="1"/>
</dbReference>
<dbReference type="InterPro" id="IPR016032">
    <property type="entry name" value="Sig_transdc_resp-reg_C-effctor"/>
</dbReference>
<feature type="domain" description="HTH luxR-type" evidence="4">
    <location>
        <begin position="154"/>
        <end position="219"/>
    </location>
</feature>
<evidence type="ECO:0000256" key="1">
    <source>
        <dbReference type="ARBA" id="ARBA00022553"/>
    </source>
</evidence>
<dbReference type="SMART" id="SM00448">
    <property type="entry name" value="REC"/>
    <property type="match status" value="1"/>
</dbReference>
<evidence type="ECO:0000259" key="5">
    <source>
        <dbReference type="PROSITE" id="PS50110"/>
    </source>
</evidence>
<keyword evidence="1 3" id="KW-0597">Phosphoprotein</keyword>
<dbReference type="GO" id="GO:0003677">
    <property type="term" value="F:DNA binding"/>
    <property type="evidence" value="ECO:0007669"/>
    <property type="project" value="UniProtKB-KW"/>
</dbReference>
<organism evidence="6 7">
    <name type="scientific">Pseudomonas antarctica</name>
    <dbReference type="NCBI Taxonomy" id="219572"/>
    <lineage>
        <taxon>Bacteria</taxon>
        <taxon>Pseudomonadati</taxon>
        <taxon>Pseudomonadota</taxon>
        <taxon>Gammaproteobacteria</taxon>
        <taxon>Pseudomonadales</taxon>
        <taxon>Pseudomonadaceae</taxon>
        <taxon>Pseudomonas</taxon>
    </lineage>
</organism>
<evidence type="ECO:0000313" key="7">
    <source>
        <dbReference type="Proteomes" id="UP000077829"/>
    </source>
</evidence>
<accession>A0A172Z5A6</accession>
<dbReference type="PANTHER" id="PTHR43214:SF43">
    <property type="entry name" value="TWO-COMPONENT RESPONSE REGULATOR"/>
    <property type="match status" value="1"/>
</dbReference>
<dbReference type="Pfam" id="PF00072">
    <property type="entry name" value="Response_reg"/>
    <property type="match status" value="1"/>
</dbReference>
<name>A0A172Z5A6_9PSED</name>
<dbReference type="InterPro" id="IPR011006">
    <property type="entry name" value="CheY-like_superfamily"/>
</dbReference>
<dbReference type="PRINTS" id="PR00038">
    <property type="entry name" value="HTHLUXR"/>
</dbReference>
<dbReference type="KEGG" id="panr:A7J50_4368"/>
<evidence type="ECO:0000256" key="2">
    <source>
        <dbReference type="ARBA" id="ARBA00023125"/>
    </source>
</evidence>
<keyword evidence="2" id="KW-0238">DNA-binding</keyword>
<dbReference type="InterPro" id="IPR000792">
    <property type="entry name" value="Tscrpt_reg_LuxR_C"/>
</dbReference>
<dbReference type="GO" id="GO:0006355">
    <property type="term" value="P:regulation of DNA-templated transcription"/>
    <property type="evidence" value="ECO:0007669"/>
    <property type="project" value="InterPro"/>
</dbReference>
<dbReference type="PATRIC" id="fig|219572.3.peg.4489"/>
<evidence type="ECO:0000313" key="6">
    <source>
        <dbReference type="EMBL" id="ANF87723.1"/>
    </source>
</evidence>
<dbReference type="InterPro" id="IPR039420">
    <property type="entry name" value="WalR-like"/>
</dbReference>
<proteinExistence type="predicted"/>
<evidence type="ECO:0000256" key="3">
    <source>
        <dbReference type="PROSITE-ProRule" id="PRU00169"/>
    </source>
</evidence>
<dbReference type="Gene3D" id="3.40.50.2300">
    <property type="match status" value="1"/>
</dbReference>
<gene>
    <name evidence="6" type="ORF">A7J50_4368</name>
</gene>
<feature type="domain" description="Response regulatory" evidence="5">
    <location>
        <begin position="5"/>
        <end position="123"/>
    </location>
</feature>
<evidence type="ECO:0000259" key="4">
    <source>
        <dbReference type="PROSITE" id="PS50043"/>
    </source>
</evidence>
<dbReference type="CDD" id="cd06170">
    <property type="entry name" value="LuxR_C_like"/>
    <property type="match status" value="1"/>
</dbReference>
<dbReference type="InterPro" id="IPR001789">
    <property type="entry name" value="Sig_transdc_resp-reg_receiver"/>
</dbReference>
<dbReference type="RefSeq" id="WP_064453670.1">
    <property type="nucleotide sequence ID" value="NZ_CP015600.1"/>
</dbReference>
<dbReference type="EMBL" id="CP015600">
    <property type="protein sequence ID" value="ANF87723.1"/>
    <property type="molecule type" value="Genomic_DNA"/>
</dbReference>
<protein>
    <submittedName>
        <fullName evidence="6">LuxR family transcriptional regulator</fullName>
    </submittedName>
</protein>
<reference evidence="6 7" key="1">
    <citation type="submission" date="2016-05" db="EMBL/GenBank/DDBJ databases">
        <title>Complete genome sequence of Pseudomonas antarctica PAMC 27494.</title>
        <authorList>
            <person name="Lee J."/>
        </authorList>
    </citation>
    <scope>NUCLEOTIDE SEQUENCE [LARGE SCALE GENOMIC DNA]</scope>
    <source>
        <strain evidence="6 7">PAMC 27494</strain>
    </source>
</reference>
<dbReference type="PROSITE" id="PS50110">
    <property type="entry name" value="RESPONSE_REGULATORY"/>
    <property type="match status" value="1"/>
</dbReference>
<sequence length="221" mass="24359">MKRLKIALLDDHAIVRHGLVSRLQQESDFEVVGVYARSRDVMAGLATAPAEVLLLDFVLGPSELDGILLIRALRVKHPKCRLLIFSTHHDAATVILALRVGARGFLGKSEDINQLISAVRLVASGEVYLSPDMAYRVAEATAANNHGEETNRDEALRFVSLSAREQDVIRCYLAGMTITEIAEKFSRSIKTISSQKAAAFRKLGVVSNNELFRIKHIIEGI</sequence>
<dbReference type="STRING" id="219572.A7J50_4368"/>
<feature type="modified residue" description="4-aspartylphosphate" evidence="3">
    <location>
        <position position="56"/>
    </location>
</feature>
<dbReference type="SUPFAM" id="SSF52172">
    <property type="entry name" value="CheY-like"/>
    <property type="match status" value="1"/>
</dbReference>
<dbReference type="SUPFAM" id="SSF46894">
    <property type="entry name" value="C-terminal effector domain of the bipartite response regulators"/>
    <property type="match status" value="1"/>
</dbReference>
<dbReference type="CDD" id="cd17535">
    <property type="entry name" value="REC_NarL-like"/>
    <property type="match status" value="1"/>
</dbReference>
<dbReference type="Proteomes" id="UP000077829">
    <property type="component" value="Chromosome"/>
</dbReference>
<dbReference type="PANTHER" id="PTHR43214">
    <property type="entry name" value="TWO-COMPONENT RESPONSE REGULATOR"/>
    <property type="match status" value="1"/>
</dbReference>
<dbReference type="InterPro" id="IPR058245">
    <property type="entry name" value="NreC/VraR/RcsB-like_REC"/>
</dbReference>
<dbReference type="SMART" id="SM00421">
    <property type="entry name" value="HTH_LUXR"/>
    <property type="match status" value="1"/>
</dbReference>
<dbReference type="PROSITE" id="PS50043">
    <property type="entry name" value="HTH_LUXR_2"/>
    <property type="match status" value="1"/>
</dbReference>
<dbReference type="GO" id="GO:0000160">
    <property type="term" value="P:phosphorelay signal transduction system"/>
    <property type="evidence" value="ECO:0007669"/>
    <property type="project" value="InterPro"/>
</dbReference>
<dbReference type="AlphaFoldDB" id="A0A172Z5A6"/>